<feature type="transmembrane region" description="Helical" evidence="1">
    <location>
        <begin position="127"/>
        <end position="143"/>
    </location>
</feature>
<name>A0A291Q0B7_9ACTN</name>
<dbReference type="RefSeq" id="WP_159072442.1">
    <property type="nucleotide sequence ID" value="NZ_CP022685.1"/>
</dbReference>
<keyword evidence="1" id="KW-0472">Membrane</keyword>
<keyword evidence="1" id="KW-0812">Transmembrane</keyword>
<evidence type="ECO:0000313" key="2">
    <source>
        <dbReference type="EMBL" id="ATL25050.1"/>
    </source>
</evidence>
<feature type="transmembrane region" description="Helical" evidence="1">
    <location>
        <begin position="251"/>
        <end position="271"/>
    </location>
</feature>
<keyword evidence="1" id="KW-1133">Transmembrane helix</keyword>
<proteinExistence type="predicted"/>
<dbReference type="KEGG" id="sfk:KY5_0032c"/>
<feature type="transmembrane region" description="Helical" evidence="1">
    <location>
        <begin position="370"/>
        <end position="390"/>
    </location>
</feature>
<evidence type="ECO:0000313" key="3">
    <source>
        <dbReference type="Proteomes" id="UP000221011"/>
    </source>
</evidence>
<dbReference type="Proteomes" id="UP000221011">
    <property type="component" value="Chromosome"/>
</dbReference>
<evidence type="ECO:0000256" key="1">
    <source>
        <dbReference type="SAM" id="Phobius"/>
    </source>
</evidence>
<sequence length="403" mass="43441">MPRTPLSGSARLALYPLHIGAPEDGLCEVGRAETGVFIALPIEGVALVEWLGQGMPLAEVGVCFEDAFGIAPELDEFLEGLWECGFIKSINGTPTATTAAGQPARGWRLFASLPAERLGWLLSRPCLIAYRAIWVALAVVLITRPGLWPHARDTLVVSGVILNAVIVALLAWTMVFLHELAHLLAARARGAIGALSLSRRMYFLVAQTDMSGVRALPRAERYAPYLAGMTLEAGVLLGCLGLRWAGAGGGLPALLAYIVTIQLLFQCAIFLRTDLYFVLTNRLRAGSLAADTTQVLRAYGRRVRGAPAIDLSHIPQRERRLVHWYLPFYAAGIAAAVVDLALFVVPAVVTMCRRALHELTTAGPLRQAEAAAFLAIVTFNLGSVAVIALWQHLGGRRRARTTA</sequence>
<gene>
    <name evidence="2" type="ORF">KY5_0032c</name>
</gene>
<dbReference type="EMBL" id="CP022685">
    <property type="protein sequence ID" value="ATL25050.1"/>
    <property type="molecule type" value="Genomic_DNA"/>
</dbReference>
<keyword evidence="3" id="KW-1185">Reference proteome</keyword>
<feature type="transmembrane region" description="Helical" evidence="1">
    <location>
        <begin position="326"/>
        <end position="350"/>
    </location>
</feature>
<organism evidence="2 3">
    <name type="scientific">Streptomyces formicae</name>
    <dbReference type="NCBI Taxonomy" id="1616117"/>
    <lineage>
        <taxon>Bacteria</taxon>
        <taxon>Bacillati</taxon>
        <taxon>Actinomycetota</taxon>
        <taxon>Actinomycetes</taxon>
        <taxon>Kitasatosporales</taxon>
        <taxon>Streptomycetaceae</taxon>
        <taxon>Streptomyces</taxon>
    </lineage>
</organism>
<dbReference type="AlphaFoldDB" id="A0A291Q0B7"/>
<reference evidence="2 3" key="1">
    <citation type="submission" date="2017-08" db="EMBL/GenBank/DDBJ databases">
        <title>Complete Genome Sequence of Streptomyces formicae KY5, the formicamycin producer.</title>
        <authorList>
            <person name="Holmes N.A."/>
            <person name="Devine R."/>
            <person name="Qin Z."/>
            <person name="Seipke R.F."/>
            <person name="Wilkinson B."/>
            <person name="Hutchings M.I."/>
        </authorList>
    </citation>
    <scope>NUCLEOTIDE SEQUENCE [LARGE SCALE GENOMIC DNA]</scope>
    <source>
        <strain evidence="2 3">KY5</strain>
    </source>
</reference>
<protein>
    <submittedName>
        <fullName evidence="2">Uncharacterized protein</fullName>
    </submittedName>
</protein>
<feature type="transmembrane region" description="Helical" evidence="1">
    <location>
        <begin position="155"/>
        <end position="177"/>
    </location>
</feature>
<accession>A0A291Q0B7</accession>